<accession>A0A402BD91</accession>
<dbReference type="EMBL" id="BIFT01000002">
    <property type="protein sequence ID" value="GCE29368.1"/>
    <property type="molecule type" value="Genomic_DNA"/>
</dbReference>
<evidence type="ECO:0000313" key="2">
    <source>
        <dbReference type="Proteomes" id="UP000287171"/>
    </source>
</evidence>
<organism evidence="1 2">
    <name type="scientific">Dictyobacter alpinus</name>
    <dbReference type="NCBI Taxonomy" id="2014873"/>
    <lineage>
        <taxon>Bacteria</taxon>
        <taxon>Bacillati</taxon>
        <taxon>Chloroflexota</taxon>
        <taxon>Ktedonobacteria</taxon>
        <taxon>Ktedonobacterales</taxon>
        <taxon>Dictyobacteraceae</taxon>
        <taxon>Dictyobacter</taxon>
    </lineage>
</organism>
<evidence type="ECO:0000313" key="1">
    <source>
        <dbReference type="EMBL" id="GCE29368.1"/>
    </source>
</evidence>
<dbReference type="RefSeq" id="WP_126629643.1">
    <property type="nucleotide sequence ID" value="NZ_BIFT01000002.1"/>
</dbReference>
<name>A0A402BD91_9CHLR</name>
<sequence length="61" mass="6895">MNEDKKVPFAQPLEDAKKNFLEDDLNDLEFEIEELETRLAFMVPTDGGGCEGCCDMCTNPH</sequence>
<keyword evidence="2" id="KW-1185">Reference proteome</keyword>
<reference evidence="2" key="1">
    <citation type="submission" date="2018-12" db="EMBL/GenBank/DDBJ databases">
        <title>Tengunoibacter tsumagoiensis gen. nov., sp. nov., Dictyobacter kobayashii sp. nov., D. alpinus sp. nov., and D. joshuensis sp. nov. and description of Dictyobacteraceae fam. nov. within the order Ktedonobacterales isolated from Tengu-no-mugimeshi.</title>
        <authorList>
            <person name="Wang C.M."/>
            <person name="Zheng Y."/>
            <person name="Sakai Y."/>
            <person name="Toyoda A."/>
            <person name="Minakuchi Y."/>
            <person name="Abe K."/>
            <person name="Yokota A."/>
            <person name="Yabe S."/>
        </authorList>
    </citation>
    <scope>NUCLEOTIDE SEQUENCE [LARGE SCALE GENOMIC DNA]</scope>
    <source>
        <strain evidence="2">Uno16</strain>
    </source>
</reference>
<comment type="caution">
    <text evidence="1">The sequence shown here is derived from an EMBL/GenBank/DDBJ whole genome shotgun (WGS) entry which is preliminary data.</text>
</comment>
<dbReference type="Proteomes" id="UP000287171">
    <property type="component" value="Unassembled WGS sequence"/>
</dbReference>
<protein>
    <submittedName>
        <fullName evidence="1">Uncharacterized protein</fullName>
    </submittedName>
</protein>
<dbReference type="AlphaFoldDB" id="A0A402BD91"/>
<proteinExistence type="predicted"/>
<gene>
    <name evidence="1" type="ORF">KDA_48520</name>
</gene>